<proteinExistence type="predicted"/>
<evidence type="ECO:0000313" key="3">
    <source>
        <dbReference type="Proteomes" id="UP001428817"/>
    </source>
</evidence>
<comment type="caution">
    <text evidence="2">The sequence shown here is derived from an EMBL/GenBank/DDBJ whole genome shotgun (WGS) entry which is preliminary data.</text>
</comment>
<dbReference type="InterPro" id="IPR018961">
    <property type="entry name" value="DnaJ_homolog_subfam-C_membr-28"/>
</dbReference>
<accession>A0ABP9QIL4</accession>
<organism evidence="2 3">
    <name type="scientific">Pseudonocardia eucalypti</name>
    <dbReference type="NCBI Taxonomy" id="648755"/>
    <lineage>
        <taxon>Bacteria</taxon>
        <taxon>Bacillati</taxon>
        <taxon>Actinomycetota</taxon>
        <taxon>Actinomycetes</taxon>
        <taxon>Pseudonocardiales</taxon>
        <taxon>Pseudonocardiaceae</taxon>
        <taxon>Pseudonocardia</taxon>
    </lineage>
</organism>
<evidence type="ECO:0000259" key="1">
    <source>
        <dbReference type="Pfam" id="PF09350"/>
    </source>
</evidence>
<dbReference type="Proteomes" id="UP001428817">
    <property type="component" value="Unassembled WGS sequence"/>
</dbReference>
<protein>
    <recommendedName>
        <fullName evidence="1">DnaJ homologue subfamily C member 28 conserved domain-containing protein</fullName>
    </recommendedName>
</protein>
<reference evidence="3" key="1">
    <citation type="journal article" date="2019" name="Int. J. Syst. Evol. Microbiol.">
        <title>The Global Catalogue of Microorganisms (GCM) 10K type strain sequencing project: providing services to taxonomists for standard genome sequencing and annotation.</title>
        <authorList>
            <consortium name="The Broad Institute Genomics Platform"/>
            <consortium name="The Broad Institute Genome Sequencing Center for Infectious Disease"/>
            <person name="Wu L."/>
            <person name="Ma J."/>
        </authorList>
    </citation>
    <scope>NUCLEOTIDE SEQUENCE [LARGE SCALE GENOMIC DNA]</scope>
    <source>
        <strain evidence="3">JCM 18303</strain>
    </source>
</reference>
<dbReference type="EMBL" id="BAABJP010000026">
    <property type="protein sequence ID" value="GAA5162573.1"/>
    <property type="molecule type" value="Genomic_DNA"/>
</dbReference>
<sequence>MDGQNYETAVDRAIREAQERGAFDDLPGKGKPLRGLDRPHDDNWWVNDWMKREGVSMEDLLPAPIRLRKEVDRLPVTLRALNDENAVRDVINELNGRILEFLRAPHGPTVPIDRVRVDEAIERWRAERPTPAGAATPEPAVVDQPVRRRWWRRERGPGRG</sequence>
<evidence type="ECO:0000313" key="2">
    <source>
        <dbReference type="EMBL" id="GAA5162573.1"/>
    </source>
</evidence>
<dbReference type="Pfam" id="PF09350">
    <property type="entry name" value="DJC28_CD"/>
    <property type="match status" value="1"/>
</dbReference>
<gene>
    <name evidence="2" type="ORF">GCM10023321_48360</name>
</gene>
<keyword evidence="3" id="KW-1185">Reference proteome</keyword>
<feature type="domain" description="DnaJ homologue subfamily C member 28 conserved" evidence="1">
    <location>
        <begin position="10"/>
        <end position="79"/>
    </location>
</feature>
<name>A0ABP9QIL4_9PSEU</name>